<dbReference type="VEuPathDB" id="FungiDB:ASPZODRAFT_1360151"/>
<feature type="compositionally biased region" description="Polar residues" evidence="1">
    <location>
        <begin position="11"/>
        <end position="26"/>
    </location>
</feature>
<feature type="compositionally biased region" description="Basic and acidic residues" evidence="1">
    <location>
        <begin position="1"/>
        <end position="10"/>
    </location>
</feature>
<dbReference type="STRING" id="1073090.A0A1L9SNY5"/>
<evidence type="ECO:0000313" key="3">
    <source>
        <dbReference type="Proteomes" id="UP000184188"/>
    </source>
</evidence>
<feature type="region of interest" description="Disordered" evidence="1">
    <location>
        <begin position="1"/>
        <end position="74"/>
    </location>
</feature>
<dbReference type="OrthoDB" id="4966at2759"/>
<dbReference type="Proteomes" id="UP000184188">
    <property type="component" value="Unassembled WGS sequence"/>
</dbReference>
<keyword evidence="3" id="KW-1185">Reference proteome</keyword>
<feature type="compositionally biased region" description="Polar residues" evidence="1">
    <location>
        <begin position="166"/>
        <end position="189"/>
    </location>
</feature>
<feature type="compositionally biased region" description="Polar residues" evidence="1">
    <location>
        <begin position="59"/>
        <end position="68"/>
    </location>
</feature>
<dbReference type="GeneID" id="34610422"/>
<protein>
    <submittedName>
        <fullName evidence="2">Uncharacterized protein</fullName>
    </submittedName>
</protein>
<dbReference type="AlphaFoldDB" id="A0A1L9SNY5"/>
<name>A0A1L9SNY5_9EURO</name>
<dbReference type="EMBL" id="KV878338">
    <property type="protein sequence ID" value="OJJ48945.1"/>
    <property type="molecule type" value="Genomic_DNA"/>
</dbReference>
<dbReference type="RefSeq" id="XP_022583455.1">
    <property type="nucleotide sequence ID" value="XM_022723957.1"/>
</dbReference>
<gene>
    <name evidence="2" type="ORF">ASPZODRAFT_1360151</name>
</gene>
<organism evidence="2 3">
    <name type="scientific">Penicilliopsis zonata CBS 506.65</name>
    <dbReference type="NCBI Taxonomy" id="1073090"/>
    <lineage>
        <taxon>Eukaryota</taxon>
        <taxon>Fungi</taxon>
        <taxon>Dikarya</taxon>
        <taxon>Ascomycota</taxon>
        <taxon>Pezizomycotina</taxon>
        <taxon>Eurotiomycetes</taxon>
        <taxon>Eurotiomycetidae</taxon>
        <taxon>Eurotiales</taxon>
        <taxon>Aspergillaceae</taxon>
        <taxon>Penicilliopsis</taxon>
    </lineage>
</organism>
<feature type="region of interest" description="Disordered" evidence="1">
    <location>
        <begin position="166"/>
        <end position="226"/>
    </location>
</feature>
<sequence>MAEDESRSEATECSPQPDESSSVENNNQEHNDGLSGARESTISASASAVRDLGNDDNYVGTQSRQQPLQAGRGRMPPQLALQAYLIRQQYIAGIPPDQMVSMTGRRAGELEPREGRPAGQARVPSILQFSNDGIFVPRIPPARFNGPLRPLPDSLLGLGGVTRSSDGNSATNIGTTQPPGNILTSTQTEETSDSVRGLVLNPSPKLECTDDSESNGHKDGDGIQSTSPDYAMLSSLVKCPDLFPKIAKWLELEDIKNLYTISRGLNAFMNEHMAQIVEDQAAKRNPLTSQIFPWQCYSKVRMPIAPESEQSMEKDALENIDQVVPTFKWLSMLSHREMVLKDIMGLMTASGNALPPCCEMVLFKIWFLMDIPDNARRQWTVRNKNLWTDDDIFFAALIFVRLELRFEASLAGLQTDGMRRLLMAQPGLTLLWNSLRTTSLQSHFETLRAFVRWRYMPTPSEAGMPIFGVPLEEIGTLQYEGYGKSESKVRLQRPDQIILKESRRRQIDMRRLYTEIEVRLPNILRPDSTIPHEPVPSSALWIQGILQASERTEFTELEKITLDE</sequence>
<evidence type="ECO:0000313" key="2">
    <source>
        <dbReference type="EMBL" id="OJJ48945.1"/>
    </source>
</evidence>
<accession>A0A1L9SNY5</accession>
<proteinExistence type="predicted"/>
<evidence type="ECO:0000256" key="1">
    <source>
        <dbReference type="SAM" id="MobiDB-lite"/>
    </source>
</evidence>
<reference evidence="3" key="1">
    <citation type="journal article" date="2017" name="Genome Biol.">
        <title>Comparative genomics reveals high biological diversity and specific adaptations in the industrially and medically important fungal genus Aspergillus.</title>
        <authorList>
            <person name="de Vries R.P."/>
            <person name="Riley R."/>
            <person name="Wiebenga A."/>
            <person name="Aguilar-Osorio G."/>
            <person name="Amillis S."/>
            <person name="Uchima C.A."/>
            <person name="Anderluh G."/>
            <person name="Asadollahi M."/>
            <person name="Askin M."/>
            <person name="Barry K."/>
            <person name="Battaglia E."/>
            <person name="Bayram O."/>
            <person name="Benocci T."/>
            <person name="Braus-Stromeyer S.A."/>
            <person name="Caldana C."/>
            <person name="Canovas D."/>
            <person name="Cerqueira G.C."/>
            <person name="Chen F."/>
            <person name="Chen W."/>
            <person name="Choi C."/>
            <person name="Clum A."/>
            <person name="Dos Santos R.A."/>
            <person name="Damasio A.R."/>
            <person name="Diallinas G."/>
            <person name="Emri T."/>
            <person name="Fekete E."/>
            <person name="Flipphi M."/>
            <person name="Freyberg S."/>
            <person name="Gallo A."/>
            <person name="Gournas C."/>
            <person name="Habgood R."/>
            <person name="Hainaut M."/>
            <person name="Harispe M.L."/>
            <person name="Henrissat B."/>
            <person name="Hilden K.S."/>
            <person name="Hope R."/>
            <person name="Hossain A."/>
            <person name="Karabika E."/>
            <person name="Karaffa L."/>
            <person name="Karanyi Z."/>
            <person name="Krasevec N."/>
            <person name="Kuo A."/>
            <person name="Kusch H."/>
            <person name="LaButti K."/>
            <person name="Lagendijk E.L."/>
            <person name="Lapidus A."/>
            <person name="Levasseur A."/>
            <person name="Lindquist E."/>
            <person name="Lipzen A."/>
            <person name="Logrieco A.F."/>
            <person name="MacCabe A."/>
            <person name="Maekelae M.R."/>
            <person name="Malavazi I."/>
            <person name="Melin P."/>
            <person name="Meyer V."/>
            <person name="Mielnichuk N."/>
            <person name="Miskei M."/>
            <person name="Molnar A.P."/>
            <person name="Mule G."/>
            <person name="Ngan C.Y."/>
            <person name="Orejas M."/>
            <person name="Orosz E."/>
            <person name="Ouedraogo J.P."/>
            <person name="Overkamp K.M."/>
            <person name="Park H.-S."/>
            <person name="Perrone G."/>
            <person name="Piumi F."/>
            <person name="Punt P.J."/>
            <person name="Ram A.F."/>
            <person name="Ramon A."/>
            <person name="Rauscher S."/>
            <person name="Record E."/>
            <person name="Riano-Pachon D.M."/>
            <person name="Robert V."/>
            <person name="Roehrig J."/>
            <person name="Ruller R."/>
            <person name="Salamov A."/>
            <person name="Salih N.S."/>
            <person name="Samson R.A."/>
            <person name="Sandor E."/>
            <person name="Sanguinetti M."/>
            <person name="Schuetze T."/>
            <person name="Sepcic K."/>
            <person name="Shelest E."/>
            <person name="Sherlock G."/>
            <person name="Sophianopoulou V."/>
            <person name="Squina F.M."/>
            <person name="Sun H."/>
            <person name="Susca A."/>
            <person name="Todd R.B."/>
            <person name="Tsang A."/>
            <person name="Unkles S.E."/>
            <person name="van de Wiele N."/>
            <person name="van Rossen-Uffink D."/>
            <person name="Oliveira J.V."/>
            <person name="Vesth T.C."/>
            <person name="Visser J."/>
            <person name="Yu J.-H."/>
            <person name="Zhou M."/>
            <person name="Andersen M.R."/>
            <person name="Archer D.B."/>
            <person name="Baker S.E."/>
            <person name="Benoit I."/>
            <person name="Brakhage A.A."/>
            <person name="Braus G.H."/>
            <person name="Fischer R."/>
            <person name="Frisvad J.C."/>
            <person name="Goldman G.H."/>
            <person name="Houbraken J."/>
            <person name="Oakley B."/>
            <person name="Pocsi I."/>
            <person name="Scazzocchio C."/>
            <person name="Seiboth B."/>
            <person name="vanKuyk P.A."/>
            <person name="Wortman J."/>
            <person name="Dyer P.S."/>
            <person name="Grigoriev I.V."/>
        </authorList>
    </citation>
    <scope>NUCLEOTIDE SEQUENCE [LARGE SCALE GENOMIC DNA]</scope>
    <source>
        <strain evidence="3">CBS 506.65</strain>
    </source>
</reference>